<name>A0A560KCC2_9BRAD</name>
<dbReference type="NCBIfam" id="NF003814">
    <property type="entry name" value="PRK05406.1-3"/>
    <property type="match status" value="1"/>
</dbReference>
<dbReference type="Proteomes" id="UP000315914">
    <property type="component" value="Unassembled WGS sequence"/>
</dbReference>
<evidence type="ECO:0000313" key="2">
    <source>
        <dbReference type="Proteomes" id="UP000315914"/>
    </source>
</evidence>
<accession>A0A560KCC2</accession>
<dbReference type="PANTHER" id="PTHR30292:SF0">
    <property type="entry name" value="5-OXOPROLINASE SUBUNIT A"/>
    <property type="match status" value="1"/>
</dbReference>
<keyword evidence="2" id="KW-1185">Reference proteome</keyword>
<dbReference type="GO" id="GO:0005975">
    <property type="term" value="P:carbohydrate metabolic process"/>
    <property type="evidence" value="ECO:0007669"/>
    <property type="project" value="InterPro"/>
</dbReference>
<evidence type="ECO:0000313" key="1">
    <source>
        <dbReference type="EMBL" id="TWB80922.1"/>
    </source>
</evidence>
<gene>
    <name evidence="1" type="ORF">FBZ95_102139</name>
</gene>
<dbReference type="RefSeq" id="WP_080139981.1">
    <property type="nucleotide sequence ID" value="NZ_LWIG01000059.1"/>
</dbReference>
<protein>
    <submittedName>
        <fullName evidence="1">UPF0271 protein</fullName>
    </submittedName>
</protein>
<proteinExistence type="predicted"/>
<dbReference type="InterPro" id="IPR005501">
    <property type="entry name" value="LamB/YcsF/PxpA-like"/>
</dbReference>
<dbReference type="AlphaFoldDB" id="A0A560KCC2"/>
<dbReference type="NCBIfam" id="NF003816">
    <property type="entry name" value="PRK05406.1-5"/>
    <property type="match status" value="1"/>
</dbReference>
<dbReference type="OrthoDB" id="9773478at2"/>
<dbReference type="EMBL" id="VITW01000002">
    <property type="protein sequence ID" value="TWB80922.1"/>
    <property type="molecule type" value="Genomic_DNA"/>
</dbReference>
<dbReference type="Gene3D" id="3.20.20.370">
    <property type="entry name" value="Glycoside hydrolase/deacetylase"/>
    <property type="match status" value="1"/>
</dbReference>
<dbReference type="Pfam" id="PF03746">
    <property type="entry name" value="LamB_YcsF"/>
    <property type="match status" value="1"/>
</dbReference>
<reference evidence="1 2" key="1">
    <citation type="submission" date="2019-06" db="EMBL/GenBank/DDBJ databases">
        <title>Genomic Encyclopedia of Type Strains, Phase IV (KMG-V): Genome sequencing to study the core and pangenomes of soil and plant-associated prokaryotes.</title>
        <authorList>
            <person name="Whitman W."/>
        </authorList>
    </citation>
    <scope>NUCLEOTIDE SEQUENCE [LARGE SCALE GENOMIC DNA]</scope>
    <source>
        <strain evidence="1 2">BR 10556</strain>
    </source>
</reference>
<organism evidence="1 2">
    <name type="scientific">Bradyrhizobium sacchari</name>
    <dbReference type="NCBI Taxonomy" id="1399419"/>
    <lineage>
        <taxon>Bacteria</taxon>
        <taxon>Pseudomonadati</taxon>
        <taxon>Pseudomonadota</taxon>
        <taxon>Alphaproteobacteria</taxon>
        <taxon>Hyphomicrobiales</taxon>
        <taxon>Nitrobacteraceae</taxon>
        <taxon>Bradyrhizobium</taxon>
    </lineage>
</organism>
<dbReference type="SUPFAM" id="SSF88713">
    <property type="entry name" value="Glycoside hydrolase/deacetylase"/>
    <property type="match status" value="1"/>
</dbReference>
<dbReference type="InterPro" id="IPR011330">
    <property type="entry name" value="Glyco_hydro/deAcase_b/a-brl"/>
</dbReference>
<dbReference type="PANTHER" id="PTHR30292">
    <property type="entry name" value="UNCHARACTERIZED PROTEIN YBGL-RELATED"/>
    <property type="match status" value="1"/>
</dbReference>
<sequence length="241" mass="25822">MSVTLNCDMGESYGNWRFGDDAGIMPFIDCANIACGFHAGDPMTMMRAVELAAREGKSIGAHPSLPDREGFGRRELRLSPEELRAAFIYQIGALAGVARAVGKNLNHVKPHGIIYGMAARDMALATAVAEAAKNFDLPLFGMAGTFHESAARAVGARFVAEFFADLSYGPAGELIIPRTQSAVDIEKAAARLERAVREGKVEAVDGTLLNVSFQTVCIHSDPPNARDVAAAMRRVLDTAQR</sequence>
<dbReference type="STRING" id="1399419.A5906_14155"/>
<comment type="caution">
    <text evidence="1">The sequence shown here is derived from an EMBL/GenBank/DDBJ whole genome shotgun (WGS) entry which is preliminary data.</text>
</comment>